<dbReference type="Pfam" id="PF02142">
    <property type="entry name" value="MGS"/>
    <property type="match status" value="1"/>
</dbReference>
<dbReference type="PANTHER" id="PTHR11692">
    <property type="entry name" value="BIFUNCTIONAL PURINE BIOSYNTHESIS PROTEIN PURH"/>
    <property type="match status" value="1"/>
</dbReference>
<dbReference type="Gene3D" id="3.40.50.1380">
    <property type="entry name" value="Methylglyoxal synthase-like domain"/>
    <property type="match status" value="1"/>
</dbReference>
<evidence type="ECO:0000256" key="6">
    <source>
        <dbReference type="ARBA" id="ARBA00022801"/>
    </source>
</evidence>
<keyword evidence="6 10" id="KW-0378">Hydrolase</keyword>
<protein>
    <recommendedName>
        <fullName evidence="10">Bifunctional purine biosynthesis protein PurH</fullName>
    </recommendedName>
    <domain>
        <recommendedName>
            <fullName evidence="10">Phosphoribosylaminoimidazolecarboxamide formyltransferase</fullName>
            <ecNumber evidence="10">2.1.2.3</ecNumber>
        </recommendedName>
        <alternativeName>
            <fullName evidence="10">AICAR transformylase</fullName>
        </alternativeName>
    </domain>
    <domain>
        <recommendedName>
            <fullName evidence="10">IMP cyclohydrolase</fullName>
            <ecNumber evidence="10">3.5.4.10</ecNumber>
        </recommendedName>
        <alternativeName>
            <fullName evidence="10">ATIC</fullName>
        </alternativeName>
        <alternativeName>
            <fullName evidence="10">IMP synthase</fullName>
        </alternativeName>
        <alternativeName>
            <fullName evidence="10">Inosinicase</fullName>
        </alternativeName>
    </domain>
</protein>
<keyword evidence="5 10" id="KW-0658">Purine biosynthesis</keyword>
<evidence type="ECO:0000256" key="1">
    <source>
        <dbReference type="ARBA" id="ARBA00004844"/>
    </source>
</evidence>
<accession>A0A0L6W1V3</accession>
<dbReference type="EC" id="2.1.2.3" evidence="10"/>
<gene>
    <name evidence="10" type="primary">purH</name>
    <name evidence="12" type="ORF">Tfer_2304</name>
</gene>
<dbReference type="PATRIC" id="fig|281456.6.peg.2442"/>
<comment type="caution">
    <text evidence="12">The sequence shown here is derived from an EMBL/GenBank/DDBJ whole genome shotgun (WGS) entry which is preliminary data.</text>
</comment>
<evidence type="ECO:0000256" key="8">
    <source>
        <dbReference type="ARBA" id="ARBA00050488"/>
    </source>
</evidence>
<reference evidence="13" key="1">
    <citation type="submission" date="2015-07" db="EMBL/GenBank/DDBJ databases">
        <title>Complete Genome of Thermincola ferriacetica strain Z-0001T.</title>
        <authorList>
            <person name="Lusk B."/>
            <person name="Badalamenti J.P."/>
            <person name="Parameswaran P."/>
            <person name="Bond D.R."/>
            <person name="Torres C.I."/>
        </authorList>
    </citation>
    <scope>NUCLEOTIDE SEQUENCE [LARGE SCALE GENOMIC DNA]</scope>
    <source>
        <strain evidence="13">Z-0001</strain>
    </source>
</reference>
<dbReference type="Pfam" id="PF01808">
    <property type="entry name" value="AICARFT_IMPCHas"/>
    <property type="match status" value="1"/>
</dbReference>
<dbReference type="GO" id="GO:0006189">
    <property type="term" value="P:'de novo' IMP biosynthetic process"/>
    <property type="evidence" value="ECO:0007669"/>
    <property type="project" value="UniProtKB-UniRule"/>
</dbReference>
<keyword evidence="4 10" id="KW-0808">Transferase</keyword>
<dbReference type="GO" id="GO:0004643">
    <property type="term" value="F:phosphoribosylaminoimidazolecarboxamide formyltransferase activity"/>
    <property type="evidence" value="ECO:0007669"/>
    <property type="project" value="UniProtKB-UniRule"/>
</dbReference>
<evidence type="ECO:0000256" key="10">
    <source>
        <dbReference type="HAMAP-Rule" id="MF_00139"/>
    </source>
</evidence>
<dbReference type="FunFam" id="3.40.140.20:FF:000001">
    <property type="entry name" value="Bifunctional purine biosynthesis protein PurH"/>
    <property type="match status" value="1"/>
</dbReference>
<dbReference type="SUPFAM" id="SSF52335">
    <property type="entry name" value="Methylglyoxal synthase-like"/>
    <property type="match status" value="1"/>
</dbReference>
<dbReference type="NCBIfam" id="NF002049">
    <property type="entry name" value="PRK00881.1"/>
    <property type="match status" value="1"/>
</dbReference>
<dbReference type="InterPro" id="IPR036914">
    <property type="entry name" value="MGS-like_dom_sf"/>
</dbReference>
<dbReference type="InterPro" id="IPR011607">
    <property type="entry name" value="MGS-like_dom"/>
</dbReference>
<dbReference type="SMART" id="SM00851">
    <property type="entry name" value="MGS"/>
    <property type="match status" value="1"/>
</dbReference>
<dbReference type="Gene3D" id="3.40.140.20">
    <property type="match status" value="2"/>
</dbReference>
<dbReference type="PANTHER" id="PTHR11692:SF0">
    <property type="entry name" value="BIFUNCTIONAL PURINE BIOSYNTHESIS PROTEIN ATIC"/>
    <property type="match status" value="1"/>
</dbReference>
<evidence type="ECO:0000256" key="5">
    <source>
        <dbReference type="ARBA" id="ARBA00022755"/>
    </source>
</evidence>
<dbReference type="CDD" id="cd01421">
    <property type="entry name" value="IMPCH"/>
    <property type="match status" value="1"/>
</dbReference>
<dbReference type="InterPro" id="IPR002695">
    <property type="entry name" value="PurH-like"/>
</dbReference>
<dbReference type="InterPro" id="IPR016193">
    <property type="entry name" value="Cytidine_deaminase-like"/>
</dbReference>
<dbReference type="GO" id="GO:0003937">
    <property type="term" value="F:IMP cyclohydrolase activity"/>
    <property type="evidence" value="ECO:0007669"/>
    <property type="project" value="UniProtKB-UniRule"/>
</dbReference>
<evidence type="ECO:0000256" key="4">
    <source>
        <dbReference type="ARBA" id="ARBA00022679"/>
    </source>
</evidence>
<comment type="domain">
    <text evidence="10">The IMP cyclohydrolase activity resides in the N-terminal region.</text>
</comment>
<comment type="catalytic activity">
    <reaction evidence="9 10">
        <text>IMP + H2O = 5-formamido-1-(5-phospho-D-ribosyl)imidazole-4-carboxamide</text>
        <dbReference type="Rhea" id="RHEA:18445"/>
        <dbReference type="ChEBI" id="CHEBI:15377"/>
        <dbReference type="ChEBI" id="CHEBI:58053"/>
        <dbReference type="ChEBI" id="CHEBI:58467"/>
        <dbReference type="EC" id="3.5.4.10"/>
    </reaction>
</comment>
<feature type="domain" description="MGS-like" evidence="11">
    <location>
        <begin position="1"/>
        <end position="144"/>
    </location>
</feature>
<dbReference type="RefSeq" id="WP_052218451.1">
    <property type="nucleotide sequence ID" value="NZ_LGTE01000017.1"/>
</dbReference>
<dbReference type="EC" id="3.5.4.10" evidence="10"/>
<dbReference type="SMART" id="SM00798">
    <property type="entry name" value="AICARFT_IMPCHas"/>
    <property type="match status" value="1"/>
</dbReference>
<dbReference type="HAMAP" id="MF_00139">
    <property type="entry name" value="PurH"/>
    <property type="match status" value="1"/>
</dbReference>
<dbReference type="PIRSF" id="PIRSF000414">
    <property type="entry name" value="AICARFT_IMPCHas"/>
    <property type="match status" value="1"/>
</dbReference>
<proteinExistence type="inferred from homology"/>
<dbReference type="FunFam" id="3.40.50.1380:FF:000001">
    <property type="entry name" value="Bifunctional purine biosynthesis protein PurH"/>
    <property type="match status" value="1"/>
</dbReference>
<dbReference type="FunFam" id="3.40.140.20:FF:000002">
    <property type="entry name" value="Bifunctional purine biosynthesis protein PurH"/>
    <property type="match status" value="1"/>
</dbReference>
<dbReference type="AlphaFoldDB" id="A0A0L6W1V3"/>
<dbReference type="GO" id="GO:0005829">
    <property type="term" value="C:cytosol"/>
    <property type="evidence" value="ECO:0007669"/>
    <property type="project" value="TreeGrafter"/>
</dbReference>
<evidence type="ECO:0000256" key="2">
    <source>
        <dbReference type="ARBA" id="ARBA00004954"/>
    </source>
</evidence>
<name>A0A0L6W1V3_9FIRM</name>
<evidence type="ECO:0000259" key="11">
    <source>
        <dbReference type="PROSITE" id="PS51855"/>
    </source>
</evidence>
<evidence type="ECO:0000256" key="7">
    <source>
        <dbReference type="ARBA" id="ARBA00023268"/>
    </source>
</evidence>
<comment type="pathway">
    <text evidence="1 10">Purine metabolism; IMP biosynthesis via de novo pathway; IMP from 5-formamido-1-(5-phospho-D-ribosyl)imidazole-4-carboxamide: step 1/1.</text>
</comment>
<dbReference type="SUPFAM" id="SSF53927">
    <property type="entry name" value="Cytidine deaminase-like"/>
    <property type="match status" value="1"/>
</dbReference>
<comment type="catalytic activity">
    <reaction evidence="8 10">
        <text>(6R)-10-formyltetrahydrofolate + 5-amino-1-(5-phospho-beta-D-ribosyl)imidazole-4-carboxamide = 5-formamido-1-(5-phospho-D-ribosyl)imidazole-4-carboxamide + (6S)-5,6,7,8-tetrahydrofolate</text>
        <dbReference type="Rhea" id="RHEA:22192"/>
        <dbReference type="ChEBI" id="CHEBI:57453"/>
        <dbReference type="ChEBI" id="CHEBI:58467"/>
        <dbReference type="ChEBI" id="CHEBI:58475"/>
        <dbReference type="ChEBI" id="CHEBI:195366"/>
        <dbReference type="EC" id="2.1.2.3"/>
    </reaction>
</comment>
<keyword evidence="13" id="KW-1185">Reference proteome</keyword>
<comment type="similarity">
    <text evidence="3 10">Belongs to the PurH family.</text>
</comment>
<evidence type="ECO:0000256" key="9">
    <source>
        <dbReference type="ARBA" id="ARBA00050687"/>
    </source>
</evidence>
<dbReference type="InterPro" id="IPR024051">
    <property type="entry name" value="AICAR_Tfase_dup_dom_sf"/>
</dbReference>
<dbReference type="EMBL" id="LGTE01000017">
    <property type="protein sequence ID" value="KNZ69059.1"/>
    <property type="molecule type" value="Genomic_DNA"/>
</dbReference>
<sequence>MSRRAIISVSNKEGVVEFARALHGLGFEIVSTGGTFKTIKEAGIPAKYVTEITGFPEILDGRVKTLNPYVHGGILAKRTPEHLAQLEEHNIGPVDLVAVNLYPFKQTISKPDVTLEDAIENIDIGGPTMVRAAAKNFEHVIIVVNPVRYGQVIEELKKGKVSREFRMQLAAEAFTHTAEYDTYISAYMNNLVRETTGEKFPANLHLSFVKAQDCRYGENPHQKAAFYRDPLAKTPGVGTAQQLQGKELSFNNIMDANAAFEIAREFTEPTVVIIKHNNPCGVASGASLAEAYRRAYEADPVSAFGGIVGINTTVDKATAEKMNEIFLEAVIAPDYTEEALEVFGVKENLRVLKTGQMPEGPPAGYDMKAVNGGLLVQESDAGSITVDDLKVVSKAQPTREQLEEMLFAWKVVKHVKSNAIVVTKDKCTLGVGAGQMNRVGSARIAFAQAGEKAKGAVLASDAFFPFRDTVDEAAKAGITAIIQTGGSLRDEESIKAADEHGIVMVFTGMRHFKH</sequence>
<evidence type="ECO:0000313" key="13">
    <source>
        <dbReference type="Proteomes" id="UP000037175"/>
    </source>
</evidence>
<evidence type="ECO:0000256" key="3">
    <source>
        <dbReference type="ARBA" id="ARBA00007667"/>
    </source>
</evidence>
<dbReference type="UniPathway" id="UPA00074">
    <property type="reaction ID" value="UER00133"/>
</dbReference>
<dbReference type="PROSITE" id="PS51855">
    <property type="entry name" value="MGS"/>
    <property type="match status" value="1"/>
</dbReference>
<keyword evidence="7 10" id="KW-0511">Multifunctional enzyme</keyword>
<comment type="pathway">
    <text evidence="2 10">Purine metabolism; IMP biosynthesis via de novo pathway; 5-formamido-1-(5-phospho-D-ribosyl)imidazole-4-carboxamide from 5-amino-1-(5-phospho-D-ribosyl)imidazole-4-carboxamide (10-formyl THF route): step 1/1.</text>
</comment>
<dbReference type="Proteomes" id="UP000037175">
    <property type="component" value="Unassembled WGS sequence"/>
</dbReference>
<evidence type="ECO:0000313" key="12">
    <source>
        <dbReference type="EMBL" id="KNZ69059.1"/>
    </source>
</evidence>
<organism evidence="12 13">
    <name type="scientific">Thermincola ferriacetica</name>
    <dbReference type="NCBI Taxonomy" id="281456"/>
    <lineage>
        <taxon>Bacteria</taxon>
        <taxon>Bacillati</taxon>
        <taxon>Bacillota</taxon>
        <taxon>Clostridia</taxon>
        <taxon>Eubacteriales</taxon>
        <taxon>Thermincolaceae</taxon>
        <taxon>Thermincola</taxon>
    </lineage>
</organism>
<dbReference type="NCBIfam" id="TIGR00355">
    <property type="entry name" value="purH"/>
    <property type="match status" value="1"/>
</dbReference>